<dbReference type="EMBL" id="FZOB01000003">
    <property type="protein sequence ID" value="SNR69857.1"/>
    <property type="molecule type" value="Genomic_DNA"/>
</dbReference>
<protein>
    <submittedName>
        <fullName evidence="3">Undecaprenyl-diphosphatase</fullName>
    </submittedName>
</protein>
<dbReference type="PANTHER" id="PTHR14969:SF13">
    <property type="entry name" value="AT30094P"/>
    <property type="match status" value="1"/>
</dbReference>
<dbReference type="PANTHER" id="PTHR14969">
    <property type="entry name" value="SPHINGOSINE-1-PHOSPHATE PHOSPHOHYDROLASE"/>
    <property type="match status" value="1"/>
</dbReference>
<dbReference type="Pfam" id="PF01569">
    <property type="entry name" value="PAP2"/>
    <property type="match status" value="1"/>
</dbReference>
<dbReference type="AlphaFoldDB" id="A0A238YFE5"/>
<proteinExistence type="predicted"/>
<dbReference type="Gene3D" id="1.20.144.10">
    <property type="entry name" value="Phosphatidic acid phosphatase type 2/haloperoxidase"/>
    <property type="match status" value="1"/>
</dbReference>
<keyword evidence="1" id="KW-0472">Membrane</keyword>
<gene>
    <name evidence="3" type="ORF">SAMN06265340_103109</name>
</gene>
<name>A0A238YFE5_9BACT</name>
<dbReference type="Proteomes" id="UP000198405">
    <property type="component" value="Unassembled WGS sequence"/>
</dbReference>
<dbReference type="RefSeq" id="WP_089322656.1">
    <property type="nucleotide sequence ID" value="NZ_FZOB01000003.1"/>
</dbReference>
<dbReference type="SMART" id="SM00014">
    <property type="entry name" value="acidPPc"/>
    <property type="match status" value="1"/>
</dbReference>
<feature type="transmembrane region" description="Helical" evidence="1">
    <location>
        <begin position="67"/>
        <end position="88"/>
    </location>
</feature>
<reference evidence="4" key="1">
    <citation type="submission" date="2017-06" db="EMBL/GenBank/DDBJ databases">
        <authorList>
            <person name="Varghese N."/>
            <person name="Submissions S."/>
        </authorList>
    </citation>
    <scope>NUCLEOTIDE SEQUENCE [LARGE SCALE GENOMIC DNA]</scope>
    <source>
        <strain evidence="4">DSM 15668</strain>
    </source>
</reference>
<dbReference type="SUPFAM" id="SSF48317">
    <property type="entry name" value="Acid phosphatase/Vanadium-dependent haloperoxidase"/>
    <property type="match status" value="1"/>
</dbReference>
<feature type="transmembrane region" description="Helical" evidence="1">
    <location>
        <begin position="41"/>
        <end position="61"/>
    </location>
</feature>
<organism evidence="3 4">
    <name type="scientific">Desulfurobacterium atlanticum</name>
    <dbReference type="NCBI Taxonomy" id="240169"/>
    <lineage>
        <taxon>Bacteria</taxon>
        <taxon>Pseudomonadati</taxon>
        <taxon>Aquificota</taxon>
        <taxon>Aquificia</taxon>
        <taxon>Desulfurobacteriales</taxon>
        <taxon>Desulfurobacteriaceae</taxon>
        <taxon>Desulfurobacterium</taxon>
    </lineage>
</organism>
<feature type="transmembrane region" description="Helical" evidence="1">
    <location>
        <begin position="160"/>
        <end position="184"/>
    </location>
</feature>
<keyword evidence="1" id="KW-1133">Transmembrane helix</keyword>
<dbReference type="OrthoDB" id="9789113at2"/>
<evidence type="ECO:0000313" key="4">
    <source>
        <dbReference type="Proteomes" id="UP000198405"/>
    </source>
</evidence>
<dbReference type="InterPro" id="IPR000326">
    <property type="entry name" value="PAP2/HPO"/>
</dbReference>
<evidence type="ECO:0000256" key="1">
    <source>
        <dbReference type="SAM" id="Phobius"/>
    </source>
</evidence>
<keyword evidence="4" id="KW-1185">Reference proteome</keyword>
<sequence length="186" mass="21549">MKKKKDRLFPPDWEMKMKWNVKLFRKINNIDIDRLNTFYKYFFRLGKTYSLPLFYPIFYIAGGKKAVIHLTLSMIITGILMPLIKYTFKHYRPSKLMENVKLLEQVTLKSFPSADSAFAFTLLGSIIFYANPLLILVFTIYAITIGIGRVYMGAHFPFDVLVGGLIGFLSGIAGYFIVSCYFTFIR</sequence>
<keyword evidence="1" id="KW-0812">Transmembrane</keyword>
<evidence type="ECO:0000259" key="2">
    <source>
        <dbReference type="SMART" id="SM00014"/>
    </source>
</evidence>
<dbReference type="InterPro" id="IPR036938">
    <property type="entry name" value="PAP2/HPO_sf"/>
</dbReference>
<feature type="domain" description="Phosphatidic acid phosphatase type 2/haloperoxidase" evidence="2">
    <location>
        <begin position="66"/>
        <end position="175"/>
    </location>
</feature>
<accession>A0A238YFE5</accession>
<feature type="transmembrane region" description="Helical" evidence="1">
    <location>
        <begin position="117"/>
        <end position="148"/>
    </location>
</feature>
<dbReference type="CDD" id="cd01610">
    <property type="entry name" value="PAP2_like"/>
    <property type="match status" value="1"/>
</dbReference>
<evidence type="ECO:0000313" key="3">
    <source>
        <dbReference type="EMBL" id="SNR69857.1"/>
    </source>
</evidence>